<comment type="subcellular location">
    <subcellularLocation>
        <location evidence="1">Cell inner membrane</location>
        <topology evidence="1">Multi-pass membrane protein</topology>
    </subcellularLocation>
    <subcellularLocation>
        <location evidence="9">Cell membrane</location>
        <topology evidence="9">Multi-pass membrane protein</topology>
    </subcellularLocation>
</comment>
<dbReference type="GO" id="GO:0043190">
    <property type="term" value="C:ATP-binding cassette (ABC) transporter complex"/>
    <property type="evidence" value="ECO:0007669"/>
    <property type="project" value="InterPro"/>
</dbReference>
<reference evidence="11 13" key="1">
    <citation type="submission" date="2014-02" db="EMBL/GenBank/DDBJ databases">
        <title>Aquamicrobium defluvii Genome sequencing.</title>
        <authorList>
            <person name="Wang X."/>
        </authorList>
    </citation>
    <scope>NUCLEOTIDE SEQUENCE [LARGE SCALE GENOMIC DNA]</scope>
    <source>
        <strain evidence="11 13">W13Z1</strain>
    </source>
</reference>
<dbReference type="RefSeq" id="WP_035027691.1">
    <property type="nucleotide sequence ID" value="NZ_KK073891.1"/>
</dbReference>
<evidence type="ECO:0000313" key="12">
    <source>
        <dbReference type="EMBL" id="TDR35261.1"/>
    </source>
</evidence>
<dbReference type="CDD" id="cd06261">
    <property type="entry name" value="TM_PBP2"/>
    <property type="match status" value="1"/>
</dbReference>
<keyword evidence="3 9" id="KW-0813">Transport</keyword>
<dbReference type="PANTHER" id="PTHR30133">
    <property type="entry name" value="CATIONIC AMINO ACID TRANSPORTER, MEMBRANE COMPONENT"/>
    <property type="match status" value="1"/>
</dbReference>
<keyword evidence="8 9" id="KW-0472">Membrane</keyword>
<keyword evidence="6 9" id="KW-0812">Transmembrane</keyword>
<dbReference type="Pfam" id="PF00528">
    <property type="entry name" value="BPD_transp_1"/>
    <property type="match status" value="1"/>
</dbReference>
<keyword evidence="4" id="KW-1003">Cell membrane</keyword>
<dbReference type="InterPro" id="IPR051613">
    <property type="entry name" value="ABC_transp_permease_HisMQ"/>
</dbReference>
<dbReference type="InterPro" id="IPR010065">
    <property type="entry name" value="AA_ABC_transptr_permease_3TM"/>
</dbReference>
<evidence type="ECO:0000256" key="6">
    <source>
        <dbReference type="ARBA" id="ARBA00022692"/>
    </source>
</evidence>
<evidence type="ECO:0000256" key="5">
    <source>
        <dbReference type="ARBA" id="ARBA00022519"/>
    </source>
</evidence>
<dbReference type="PATRIC" id="fig|69279.3.peg.2865"/>
<evidence type="ECO:0000313" key="13">
    <source>
        <dbReference type="Proteomes" id="UP000019849"/>
    </source>
</evidence>
<name>A0A011UH22_9HYPH</name>
<proteinExistence type="inferred from homology"/>
<dbReference type="OrthoDB" id="9815029at2"/>
<dbReference type="Proteomes" id="UP000294958">
    <property type="component" value="Unassembled WGS sequence"/>
</dbReference>
<feature type="domain" description="ABC transmembrane type-1" evidence="10">
    <location>
        <begin position="11"/>
        <end position="210"/>
    </location>
</feature>
<dbReference type="Gene3D" id="1.10.3720.10">
    <property type="entry name" value="MetI-like"/>
    <property type="match status" value="1"/>
</dbReference>
<feature type="transmembrane region" description="Helical" evidence="9">
    <location>
        <begin position="20"/>
        <end position="43"/>
    </location>
</feature>
<keyword evidence="7 9" id="KW-1133">Transmembrane helix</keyword>
<evidence type="ECO:0000256" key="4">
    <source>
        <dbReference type="ARBA" id="ARBA00022475"/>
    </source>
</evidence>
<dbReference type="Proteomes" id="UP000019849">
    <property type="component" value="Unassembled WGS sequence"/>
</dbReference>
<dbReference type="STRING" id="69279.BG36_07380"/>
<comment type="similarity">
    <text evidence="2">Belongs to the binding-protein-dependent transport system permease family. HisMQ subfamily.</text>
</comment>
<evidence type="ECO:0000256" key="8">
    <source>
        <dbReference type="ARBA" id="ARBA00023136"/>
    </source>
</evidence>
<dbReference type="HOGENOM" id="CLU_019602_1_4_5"/>
<dbReference type="InterPro" id="IPR035906">
    <property type="entry name" value="MetI-like_sf"/>
</dbReference>
<evidence type="ECO:0000256" key="1">
    <source>
        <dbReference type="ARBA" id="ARBA00004429"/>
    </source>
</evidence>
<dbReference type="PROSITE" id="PS50928">
    <property type="entry name" value="ABC_TM1"/>
    <property type="match status" value="1"/>
</dbReference>
<evidence type="ECO:0000256" key="2">
    <source>
        <dbReference type="ARBA" id="ARBA00010072"/>
    </source>
</evidence>
<sequence>MSAILTYLPHLLQGLLVTLQVAAGSFVIGLLIAIVAVFGWNFGPRPLRWFISGYVTVVRGLPELLIIFLVFYGGTVLLSGAFGTYVEVNALTAGICALSVVAGAYLTEILRGALLTVPQGQWEAATSLGLSRMTAFRDVVLPQMLAYAVPGLGNQWLVILKESALVSIIGLEELMRKGVIAAGATHSPMTFYLTVGALYVAITGVSTLIIGAADRRAARGR</sequence>
<dbReference type="GO" id="GO:0022857">
    <property type="term" value="F:transmembrane transporter activity"/>
    <property type="evidence" value="ECO:0007669"/>
    <property type="project" value="InterPro"/>
</dbReference>
<comment type="caution">
    <text evidence="11">The sequence shown here is derived from an EMBL/GenBank/DDBJ whole genome shotgun (WGS) entry which is preliminary data.</text>
</comment>
<dbReference type="EMBL" id="JENY01000019">
    <property type="protein sequence ID" value="EXL05416.1"/>
    <property type="molecule type" value="Genomic_DNA"/>
</dbReference>
<accession>A0A011UH22</accession>
<evidence type="ECO:0000259" key="10">
    <source>
        <dbReference type="PROSITE" id="PS50928"/>
    </source>
</evidence>
<evidence type="ECO:0000256" key="3">
    <source>
        <dbReference type="ARBA" id="ARBA00022448"/>
    </source>
</evidence>
<dbReference type="NCBIfam" id="TIGR01726">
    <property type="entry name" value="HEQRo_perm_3TM"/>
    <property type="match status" value="1"/>
</dbReference>
<dbReference type="PANTHER" id="PTHR30133:SF2">
    <property type="entry name" value="ARGININE ABC TRANSPORTER PERMEASE PROTEIN ARTQ"/>
    <property type="match status" value="1"/>
</dbReference>
<feature type="transmembrane region" description="Helical" evidence="9">
    <location>
        <begin position="64"/>
        <end position="82"/>
    </location>
</feature>
<dbReference type="eggNOG" id="COG4215">
    <property type="taxonomic scope" value="Bacteria"/>
</dbReference>
<evidence type="ECO:0000256" key="7">
    <source>
        <dbReference type="ARBA" id="ARBA00022989"/>
    </source>
</evidence>
<organism evidence="11 13">
    <name type="scientific">Aquamicrobium defluvii</name>
    <dbReference type="NCBI Taxonomy" id="69279"/>
    <lineage>
        <taxon>Bacteria</taxon>
        <taxon>Pseudomonadati</taxon>
        <taxon>Pseudomonadota</taxon>
        <taxon>Alphaproteobacteria</taxon>
        <taxon>Hyphomicrobiales</taxon>
        <taxon>Phyllobacteriaceae</taxon>
        <taxon>Aquamicrobium</taxon>
    </lineage>
</organism>
<dbReference type="EMBL" id="SNZF01000010">
    <property type="protein sequence ID" value="TDR35261.1"/>
    <property type="molecule type" value="Genomic_DNA"/>
</dbReference>
<feature type="transmembrane region" description="Helical" evidence="9">
    <location>
        <begin position="191"/>
        <end position="213"/>
    </location>
</feature>
<dbReference type="SUPFAM" id="SSF161098">
    <property type="entry name" value="MetI-like"/>
    <property type="match status" value="1"/>
</dbReference>
<evidence type="ECO:0000256" key="9">
    <source>
        <dbReference type="RuleBase" id="RU363032"/>
    </source>
</evidence>
<keyword evidence="5" id="KW-0997">Cell inner membrane</keyword>
<feature type="transmembrane region" description="Helical" evidence="9">
    <location>
        <begin position="88"/>
        <end position="106"/>
    </location>
</feature>
<protein>
    <submittedName>
        <fullName evidence="12">Amino acid ABC transporter membrane protein 1 (PAAT family)</fullName>
    </submittedName>
    <submittedName>
        <fullName evidence="11">Polar amino acid ABC transporter permease</fullName>
    </submittedName>
</protein>
<evidence type="ECO:0000313" key="11">
    <source>
        <dbReference type="EMBL" id="EXL05416.1"/>
    </source>
</evidence>
<keyword evidence="14" id="KW-1185">Reference proteome</keyword>
<dbReference type="InterPro" id="IPR000515">
    <property type="entry name" value="MetI-like"/>
</dbReference>
<dbReference type="AlphaFoldDB" id="A0A011UH22"/>
<reference evidence="12 14" key="2">
    <citation type="submission" date="2019-03" db="EMBL/GenBank/DDBJ databases">
        <title>Genomic Encyclopedia of Type Strains, Phase IV (KMG-IV): sequencing the most valuable type-strain genomes for metagenomic binning, comparative biology and taxonomic classification.</title>
        <authorList>
            <person name="Goeker M."/>
        </authorList>
    </citation>
    <scope>NUCLEOTIDE SEQUENCE [LARGE SCALE GENOMIC DNA]</scope>
    <source>
        <strain evidence="12 14">DSM 11603</strain>
    </source>
</reference>
<evidence type="ECO:0000313" key="14">
    <source>
        <dbReference type="Proteomes" id="UP000294958"/>
    </source>
</evidence>
<gene>
    <name evidence="11" type="ORF">BG36_07380</name>
    <name evidence="12" type="ORF">DES43_11067</name>
</gene>